<dbReference type="EMBL" id="FUKR01000072">
    <property type="protein sequence ID" value="SJN41009.1"/>
    <property type="molecule type" value="Genomic_DNA"/>
</dbReference>
<proteinExistence type="predicted"/>
<evidence type="ECO:0000313" key="3">
    <source>
        <dbReference type="EMBL" id="SJN41009.1"/>
    </source>
</evidence>
<organism evidence="3 4">
    <name type="scientific">Mycetocola reblochoni REB411</name>
    <dbReference type="NCBI Taxonomy" id="1255698"/>
    <lineage>
        <taxon>Bacteria</taxon>
        <taxon>Bacillati</taxon>
        <taxon>Actinomycetota</taxon>
        <taxon>Actinomycetes</taxon>
        <taxon>Micrococcales</taxon>
        <taxon>Microbacteriaceae</taxon>
        <taxon>Mycetocola</taxon>
    </lineage>
</organism>
<accession>A0A1R4K9N6</accession>
<dbReference type="InterPro" id="IPR009936">
    <property type="entry name" value="DUF1468"/>
</dbReference>
<evidence type="ECO:0000313" key="4">
    <source>
        <dbReference type="Proteomes" id="UP000196778"/>
    </source>
</evidence>
<feature type="transmembrane region" description="Helical" evidence="1">
    <location>
        <begin position="103"/>
        <end position="136"/>
    </location>
</feature>
<evidence type="ECO:0000259" key="2">
    <source>
        <dbReference type="Pfam" id="PF07331"/>
    </source>
</evidence>
<dbReference type="AlphaFoldDB" id="A0A1R4K9N6"/>
<sequence length="181" mass="19131">MTATPPTTTARAPRRTVLIAYGVLIAIGAAFAVGAAVSYPLLLENSQVGPGLMPLVAGSALVLVGLLLVRQELTTGSVLEGDGAAVDTSGEDIAKRRRTHRKLLSVMGLTVVAAALIPVLGLLPVMSMLVFVLSVFVERRPWWQALLVAIAAFVVAYVIFVAVLMTPLPFGIFNPDVWSRL</sequence>
<keyword evidence="1" id="KW-1133">Transmembrane helix</keyword>
<dbReference type="RefSeq" id="WP_087138467.1">
    <property type="nucleotide sequence ID" value="NZ_FUKR01000072.1"/>
</dbReference>
<feature type="domain" description="DUF1468" evidence="2">
    <location>
        <begin position="20"/>
        <end position="169"/>
    </location>
</feature>
<keyword evidence="1" id="KW-0472">Membrane</keyword>
<keyword evidence="1" id="KW-0812">Transmembrane</keyword>
<feature type="transmembrane region" description="Helical" evidence="1">
    <location>
        <begin position="51"/>
        <end position="69"/>
    </location>
</feature>
<name>A0A1R4K9N6_9MICO</name>
<evidence type="ECO:0000256" key="1">
    <source>
        <dbReference type="SAM" id="Phobius"/>
    </source>
</evidence>
<feature type="transmembrane region" description="Helical" evidence="1">
    <location>
        <begin position="18"/>
        <end position="39"/>
    </location>
</feature>
<feature type="transmembrane region" description="Helical" evidence="1">
    <location>
        <begin position="142"/>
        <end position="164"/>
    </location>
</feature>
<keyword evidence="4" id="KW-1185">Reference proteome</keyword>
<gene>
    <name evidence="3" type="ORF">FM119_12340</name>
</gene>
<reference evidence="4" key="1">
    <citation type="submission" date="2017-02" db="EMBL/GenBank/DDBJ databases">
        <authorList>
            <person name="Dridi B."/>
        </authorList>
    </citation>
    <scope>NUCLEOTIDE SEQUENCE [LARGE SCALE GENOMIC DNA]</scope>
    <source>
        <strain evidence="4">EB411</strain>
    </source>
</reference>
<protein>
    <submittedName>
        <fullName evidence="3">Tricarboxylate transport protein TctB</fullName>
    </submittedName>
</protein>
<dbReference type="Pfam" id="PF07331">
    <property type="entry name" value="TctB"/>
    <property type="match status" value="1"/>
</dbReference>
<dbReference type="Proteomes" id="UP000196778">
    <property type="component" value="Unassembled WGS sequence"/>
</dbReference>